<evidence type="ECO:0000256" key="9">
    <source>
        <dbReference type="ARBA" id="ARBA00055802"/>
    </source>
</evidence>
<dbReference type="InterPro" id="IPR016126">
    <property type="entry name" value="Secretoglobin"/>
</dbReference>
<dbReference type="PROSITE" id="PS51311">
    <property type="entry name" value="SCGB"/>
    <property type="match status" value="1"/>
</dbReference>
<keyword evidence="5" id="KW-0593">Phospholipase A2 inhibitor</keyword>
<dbReference type="PANTHER" id="PTHR10136">
    <property type="entry name" value="SECRETOGLOBIN FAMILY 1 MEMBER"/>
    <property type="match status" value="1"/>
</dbReference>
<dbReference type="FunFam" id="1.10.210.10:FF:000001">
    <property type="entry name" value="Uteroglobin"/>
    <property type="match status" value="1"/>
</dbReference>
<reference evidence="14" key="1">
    <citation type="journal article" date="2015" name="Lab. Invest.">
        <title>Gammaherpesvirus infection modulates the temporal and spatial expression of SCGB1A1 (CCSP) and BPIFA1 (SPLUNC1) in the respiratory tract.</title>
        <authorList>
            <person name="Leeming G.H."/>
            <person name="Kipar A."/>
            <person name="Hughes D.J."/>
            <person name="Bingle L."/>
            <person name="Bennett E."/>
            <person name="Moyo N.A."/>
            <person name="Tripp R.A."/>
            <person name="Bigley A.L."/>
            <person name="Bingle C.D."/>
            <person name="Sample J.T."/>
            <person name="Stewart J.P."/>
        </authorList>
    </citation>
    <scope>NUCLEOTIDE SEQUENCE</scope>
</reference>
<comment type="similarity">
    <text evidence="2">Belongs to the secretoglobin family.</text>
</comment>
<dbReference type="CDD" id="cd00633">
    <property type="entry name" value="Secretoglobin"/>
    <property type="match status" value="1"/>
</dbReference>
<dbReference type="SMART" id="SM00096">
    <property type="entry name" value="UTG"/>
    <property type="match status" value="1"/>
</dbReference>
<name>F2VS08_APOSY</name>
<evidence type="ECO:0000256" key="8">
    <source>
        <dbReference type="ARBA" id="ARBA00047071"/>
    </source>
</evidence>
<evidence type="ECO:0000256" key="3">
    <source>
        <dbReference type="ARBA" id="ARBA00020696"/>
    </source>
</evidence>
<dbReference type="InterPro" id="IPR043215">
    <property type="entry name" value="Secretoglobin_1C-like"/>
</dbReference>
<dbReference type="InterPro" id="IPR000329">
    <property type="entry name" value="Uteroglobin"/>
</dbReference>
<accession>F2VS08</accession>
<gene>
    <name evidence="14" type="primary">CCSP</name>
</gene>
<dbReference type="GO" id="GO:0005737">
    <property type="term" value="C:cytoplasm"/>
    <property type="evidence" value="ECO:0007669"/>
    <property type="project" value="TreeGrafter"/>
</dbReference>
<sequence>MKVAITIAVVMLSICCSSASSDICPGFLQVLEALFMGSESNYEASLKPFNPSSDLQNSGIQLKKLVDTLPQETRTNIKKLTEKILTSPLCKQDLRV</sequence>
<dbReference type="OrthoDB" id="9585556at2759"/>
<evidence type="ECO:0000256" key="2">
    <source>
        <dbReference type="ARBA" id="ARBA00008650"/>
    </source>
</evidence>
<evidence type="ECO:0000256" key="10">
    <source>
        <dbReference type="ARBA" id="ARBA00075455"/>
    </source>
</evidence>
<dbReference type="Pfam" id="PF01099">
    <property type="entry name" value="Uteroglobin"/>
    <property type="match status" value="1"/>
</dbReference>
<dbReference type="PRINTS" id="PR00486">
    <property type="entry name" value="UTEROGLOBIN"/>
</dbReference>
<evidence type="ECO:0000256" key="6">
    <source>
        <dbReference type="ARBA" id="ARBA00023157"/>
    </source>
</evidence>
<dbReference type="SUPFAM" id="SSF48201">
    <property type="entry name" value="Uteroglobin-like"/>
    <property type="match status" value="1"/>
</dbReference>
<comment type="function">
    <text evidence="9">Binds phosphatidylcholine, phosphatidylinositol, polychlorinated biphenyls (PCB) and weakly progesterone, potent inhibitor of phospholipase A2.</text>
</comment>
<proteinExistence type="evidence at transcript level"/>
<dbReference type="EMBL" id="HM008619">
    <property type="protein sequence ID" value="AEA07325.1"/>
    <property type="molecule type" value="mRNA"/>
</dbReference>
<keyword evidence="13" id="KW-0732">Signal</keyword>
<feature type="signal peptide" evidence="13">
    <location>
        <begin position="1"/>
        <end position="19"/>
    </location>
</feature>
<keyword evidence="6" id="KW-1015">Disulfide bond</keyword>
<evidence type="ECO:0000256" key="7">
    <source>
        <dbReference type="ARBA" id="ARBA00031712"/>
    </source>
</evidence>
<dbReference type="PANTHER" id="PTHR10136:SF6">
    <property type="entry name" value="UTEROGLOBIN"/>
    <property type="match status" value="1"/>
</dbReference>
<evidence type="ECO:0000256" key="1">
    <source>
        <dbReference type="ARBA" id="ARBA00004613"/>
    </source>
</evidence>
<evidence type="ECO:0000256" key="13">
    <source>
        <dbReference type="SAM" id="SignalP"/>
    </source>
</evidence>
<organism evidence="14">
    <name type="scientific">Apodemus sylvaticus</name>
    <name type="common">European woodmouse</name>
    <dbReference type="NCBI Taxonomy" id="10129"/>
    <lineage>
        <taxon>Eukaryota</taxon>
        <taxon>Metazoa</taxon>
        <taxon>Chordata</taxon>
        <taxon>Craniata</taxon>
        <taxon>Vertebrata</taxon>
        <taxon>Euteleostomi</taxon>
        <taxon>Mammalia</taxon>
        <taxon>Eutheria</taxon>
        <taxon>Euarchontoglires</taxon>
        <taxon>Glires</taxon>
        <taxon>Rodentia</taxon>
        <taxon>Myomorpha</taxon>
        <taxon>Muroidea</taxon>
        <taxon>Muridae</taxon>
        <taxon>Murinae</taxon>
        <taxon>Apodemus</taxon>
        <taxon>Sylvaemus group</taxon>
    </lineage>
</organism>
<dbReference type="GO" id="GO:0019834">
    <property type="term" value="F:phospholipase A2 inhibitor activity"/>
    <property type="evidence" value="ECO:0007669"/>
    <property type="project" value="UniProtKB-KW"/>
</dbReference>
<dbReference type="Gene3D" id="1.10.210.10">
    <property type="entry name" value="Secretoglobin"/>
    <property type="match status" value="1"/>
</dbReference>
<evidence type="ECO:0000313" key="14">
    <source>
        <dbReference type="EMBL" id="AEA07325.1"/>
    </source>
</evidence>
<comment type="subunit">
    <text evidence="8">Antiparallel homodimer; disulfide-linked. Interaction with LMBR1L is controversial.</text>
</comment>
<dbReference type="GO" id="GO:0005615">
    <property type="term" value="C:extracellular space"/>
    <property type="evidence" value="ECO:0007669"/>
    <property type="project" value="TreeGrafter"/>
</dbReference>
<comment type="subcellular location">
    <subcellularLocation>
        <location evidence="1">Secreted</location>
    </subcellularLocation>
</comment>
<protein>
    <recommendedName>
        <fullName evidence="3">Uteroglobin</fullName>
    </recommendedName>
    <alternativeName>
        <fullName evidence="10">Club cell phospholipid-binding protein</fullName>
    </alternativeName>
    <alternativeName>
        <fullName evidence="12">Club cells 10 kDa secretory protein</fullName>
    </alternativeName>
    <alternativeName>
        <fullName evidence="11">PCB-binding protein</fullName>
    </alternativeName>
    <alternativeName>
        <fullName evidence="7">Secretoglobin family 1A member 1</fullName>
    </alternativeName>
</protein>
<evidence type="ECO:0000256" key="5">
    <source>
        <dbReference type="ARBA" id="ARBA00023005"/>
    </source>
</evidence>
<dbReference type="GO" id="GO:0007165">
    <property type="term" value="P:signal transduction"/>
    <property type="evidence" value="ECO:0007669"/>
    <property type="project" value="InterPro"/>
</dbReference>
<keyword evidence="4" id="KW-0964">Secreted</keyword>
<dbReference type="AlphaFoldDB" id="F2VS08"/>
<evidence type="ECO:0000256" key="4">
    <source>
        <dbReference type="ARBA" id="ARBA00022525"/>
    </source>
</evidence>
<dbReference type="InterPro" id="IPR035960">
    <property type="entry name" value="Secretoglobin_sf"/>
</dbReference>
<feature type="chain" id="PRO_5003291830" description="Uteroglobin" evidence="13">
    <location>
        <begin position="20"/>
        <end position="96"/>
    </location>
</feature>
<evidence type="ECO:0000256" key="11">
    <source>
        <dbReference type="ARBA" id="ARBA00080409"/>
    </source>
</evidence>
<evidence type="ECO:0000256" key="12">
    <source>
        <dbReference type="ARBA" id="ARBA00083471"/>
    </source>
</evidence>